<reference evidence="2 3" key="1">
    <citation type="submission" date="2019-02" db="EMBL/GenBank/DDBJ databases">
        <title>High diversity of culturable Acinetobacter species in natural soil and water ecosystems.</title>
        <authorList>
            <person name="Radolfova-Krizova L."/>
            <person name="Nemec A."/>
        </authorList>
    </citation>
    <scope>NUCLEOTIDE SEQUENCE [LARGE SCALE GENOMIC DNA]</scope>
    <source>
        <strain evidence="2 3">ANC 4281</strain>
    </source>
</reference>
<organism evidence="2 3">
    <name type="scientific">Acinetobacter terrae</name>
    <dbReference type="NCBI Taxonomy" id="2731247"/>
    <lineage>
        <taxon>Bacteria</taxon>
        <taxon>Pseudomonadati</taxon>
        <taxon>Pseudomonadota</taxon>
        <taxon>Gammaproteobacteria</taxon>
        <taxon>Moraxellales</taxon>
        <taxon>Moraxellaceae</taxon>
        <taxon>Acinetobacter</taxon>
        <taxon>Acinetobacter Taxon 24</taxon>
    </lineage>
</organism>
<accession>A0A4R0EL09</accession>
<evidence type="ECO:0000256" key="1">
    <source>
        <dbReference type="SAM" id="SignalP"/>
    </source>
</evidence>
<dbReference type="Proteomes" id="UP000291380">
    <property type="component" value="Unassembled WGS sequence"/>
</dbReference>
<feature type="chain" id="PRO_5020880246" evidence="1">
    <location>
        <begin position="30"/>
        <end position="629"/>
    </location>
</feature>
<name>A0A4R0EL09_9GAMM</name>
<proteinExistence type="predicted"/>
<sequence length="629" mass="68765">MTQSWNNARFKKSCLASLIAVLLSPSVYALESLSDDHLAETTGEGIGLSLENFKMVFQGANDRSTALNDISRSIYDTSTGSSYARGVANPWQLDTGLIRIIPTGENYQQLYDTAFEKNYSVAYNSTYQNTVTTNATTYTTIQNSVNNDPVLYTSKYNEFYSSKYTIYEKAEIDRYWDRSKPFNEYQAYYNSIIWRGAAEAERRTIEKIKAEKPVITDATAKVVTDTRTWITAEAIRQAQLSQKDPIAEGIKAGNASAVSLTAAQISNKRTKADVFIYGLALSKSDGSLNTRYSNQGFNWGSTVNPWLFRAGTEKVRQFSATEKDLGYIALEAPLATVAANEADNNIKLGFWTDIFARSFSSSNSVDPITGAPNVPGDLLVSERLRLQFVANGLSLNGSQFRLFQTFTSPTKDYSQTLGLASVIRINTNDTPENLTTASTNLDSKGIRISTAAKNDQSDGTASTPALNSSAAPTFHELEGMYIYSPNINLVLGTMDQPFIVASDGNNIILEVTRIPNVPEIYNKIYQNYGSGLGTMALKGSTCNVYQCGEAIKNVSTDASALYQGRTATHSSIAIGSTERIPGTNLLRAKQDNNSTGIMFKNANGDIKNYGSAVIDGVLIQHLKIKTTGL</sequence>
<dbReference type="EMBL" id="SJOA01000014">
    <property type="protein sequence ID" value="TCB58113.1"/>
    <property type="molecule type" value="Genomic_DNA"/>
</dbReference>
<comment type="caution">
    <text evidence="2">The sequence shown here is derived from an EMBL/GenBank/DDBJ whole genome shotgun (WGS) entry which is preliminary data.</text>
</comment>
<protein>
    <submittedName>
        <fullName evidence="2">Uncharacterized protein</fullName>
    </submittedName>
</protein>
<dbReference type="OrthoDB" id="6074716at2"/>
<dbReference type="AlphaFoldDB" id="A0A4R0EL09"/>
<evidence type="ECO:0000313" key="2">
    <source>
        <dbReference type="EMBL" id="TCB58113.1"/>
    </source>
</evidence>
<dbReference type="RefSeq" id="WP_067723804.1">
    <property type="nucleotide sequence ID" value="NZ_JABERI010000012.1"/>
</dbReference>
<evidence type="ECO:0000313" key="3">
    <source>
        <dbReference type="Proteomes" id="UP000291380"/>
    </source>
</evidence>
<keyword evidence="1" id="KW-0732">Signal</keyword>
<feature type="signal peptide" evidence="1">
    <location>
        <begin position="1"/>
        <end position="29"/>
    </location>
</feature>
<gene>
    <name evidence="2" type="ORF">E0H85_11520</name>
</gene>